<evidence type="ECO:0000256" key="16">
    <source>
        <dbReference type="PIRSR" id="PIRSR623088-1"/>
    </source>
</evidence>
<gene>
    <name evidence="23 24" type="primary">PDE1A</name>
</gene>
<proteinExistence type="inferred from homology"/>
<keyword evidence="8" id="KW-0460">Magnesium</keyword>
<evidence type="ECO:0000256" key="18">
    <source>
        <dbReference type="PIRSR" id="PIRSR623088-3"/>
    </source>
</evidence>
<comment type="cofactor">
    <cofactor evidence="1">
        <name>Mg(2+)</name>
        <dbReference type="ChEBI" id="CHEBI:18420"/>
    </cofactor>
</comment>
<feature type="binding site" evidence="17">
    <location>
        <position position="260"/>
    </location>
    <ligand>
        <name>AMP</name>
        <dbReference type="ChEBI" id="CHEBI:456215"/>
    </ligand>
</feature>
<dbReference type="Gene3D" id="1.10.1300.10">
    <property type="entry name" value="3'5'-cyclic nucleotide phosphodiesterase, catalytic domain"/>
    <property type="match status" value="1"/>
</dbReference>
<dbReference type="PRINTS" id="PR00387">
    <property type="entry name" value="PDIESTERASE1"/>
</dbReference>
<evidence type="ECO:0000256" key="9">
    <source>
        <dbReference type="ARBA" id="ARBA00022860"/>
    </source>
</evidence>
<keyword evidence="22" id="KW-1185">Reference proteome</keyword>
<dbReference type="GO" id="GO:0046872">
    <property type="term" value="F:metal ion binding"/>
    <property type="evidence" value="ECO:0007669"/>
    <property type="project" value="UniProtKB-KW"/>
</dbReference>
<evidence type="ECO:0000256" key="14">
    <source>
        <dbReference type="ARBA" id="ARBA00056316"/>
    </source>
</evidence>
<feature type="region of interest" description="Disordered" evidence="20">
    <location>
        <begin position="519"/>
        <end position="545"/>
    </location>
</feature>
<feature type="binding site" evidence="18">
    <location>
        <position position="223"/>
    </location>
    <ligand>
        <name>Zn(2+)</name>
        <dbReference type="ChEBI" id="CHEBI:29105"/>
        <label>1</label>
    </ligand>
</feature>
<dbReference type="GeneID" id="102830599"/>
<keyword evidence="6 19" id="KW-0378">Hydrolase</keyword>
<feature type="domain" description="PDEase" evidence="21">
    <location>
        <begin position="142"/>
        <end position="522"/>
    </location>
</feature>
<dbReference type="InterPro" id="IPR023088">
    <property type="entry name" value="PDEase"/>
</dbReference>
<evidence type="ECO:0000256" key="13">
    <source>
        <dbReference type="ARBA" id="ARBA00033709"/>
    </source>
</evidence>
<evidence type="ECO:0000256" key="5">
    <source>
        <dbReference type="ARBA" id="ARBA00022723"/>
    </source>
</evidence>
<feature type="compositionally biased region" description="Basic and acidic residues" evidence="20">
    <location>
        <begin position="524"/>
        <end position="545"/>
    </location>
</feature>
<evidence type="ECO:0000256" key="20">
    <source>
        <dbReference type="SAM" id="MobiDB-lite"/>
    </source>
</evidence>
<evidence type="ECO:0000256" key="3">
    <source>
        <dbReference type="ARBA" id="ARBA00010664"/>
    </source>
</evidence>
<evidence type="ECO:0000313" key="22">
    <source>
        <dbReference type="Proteomes" id="UP000504623"/>
    </source>
</evidence>
<evidence type="ECO:0000259" key="21">
    <source>
        <dbReference type="PROSITE" id="PS51845"/>
    </source>
</evidence>
<comment type="catalytic activity">
    <reaction evidence="13">
        <text>a nucleoside 3',5'-cyclic phosphate + H2O = a nucleoside 5'-phosphate + H(+)</text>
        <dbReference type="Rhea" id="RHEA:14653"/>
        <dbReference type="ChEBI" id="CHEBI:15377"/>
        <dbReference type="ChEBI" id="CHEBI:15378"/>
        <dbReference type="ChEBI" id="CHEBI:57867"/>
        <dbReference type="ChEBI" id="CHEBI:58464"/>
        <dbReference type="EC" id="3.1.4.17"/>
    </reaction>
    <physiologicalReaction direction="left-to-right" evidence="13">
        <dbReference type="Rhea" id="RHEA:14654"/>
    </physiologicalReaction>
</comment>
<dbReference type="Proteomes" id="UP000504623">
    <property type="component" value="Unplaced"/>
</dbReference>
<evidence type="ECO:0000313" key="23">
    <source>
        <dbReference type="RefSeq" id="XP_006864085.1"/>
    </source>
</evidence>
<dbReference type="RefSeq" id="XP_006864085.1">
    <property type="nucleotide sequence ID" value="XM_006864023.1"/>
</dbReference>
<comment type="cofactor">
    <cofactor evidence="2">
        <name>Zn(2+)</name>
        <dbReference type="ChEBI" id="CHEBI:29105"/>
    </cofactor>
</comment>
<feature type="binding site" evidence="18">
    <location>
        <position position="260"/>
    </location>
    <ligand>
        <name>Zn(2+)</name>
        <dbReference type="ChEBI" id="CHEBI:29105"/>
        <label>2</label>
    </ligand>
</feature>
<feature type="active site" description="Proton donor" evidence="16">
    <location>
        <position position="219"/>
    </location>
</feature>
<dbReference type="RefSeq" id="XP_006864086.1">
    <property type="nucleotide sequence ID" value="XM_006864024.1"/>
</dbReference>
<dbReference type="FunFam" id="1.10.1300.10:FF:000011">
    <property type="entry name" value="Phosphodiesterase"/>
    <property type="match status" value="1"/>
</dbReference>
<dbReference type="OrthoDB" id="189220at2759"/>
<reference evidence="23 24" key="1">
    <citation type="submission" date="2025-04" db="UniProtKB">
        <authorList>
            <consortium name="RefSeq"/>
        </authorList>
    </citation>
    <scope>IDENTIFICATION</scope>
    <source>
        <tissue evidence="23 24">Spleen</tissue>
    </source>
</reference>
<comment type="catalytic activity">
    <reaction evidence="12">
        <text>3',5'-cyclic GMP + H2O = GMP + H(+)</text>
        <dbReference type="Rhea" id="RHEA:16957"/>
        <dbReference type="ChEBI" id="CHEBI:15377"/>
        <dbReference type="ChEBI" id="CHEBI:15378"/>
        <dbReference type="ChEBI" id="CHEBI:57746"/>
        <dbReference type="ChEBI" id="CHEBI:58115"/>
    </reaction>
    <physiologicalReaction direction="left-to-right" evidence="12">
        <dbReference type="Rhea" id="RHEA:16958"/>
    </physiologicalReaction>
</comment>
<name>A0A9B0TNM2_CHRAS</name>
<dbReference type="InterPro" id="IPR003607">
    <property type="entry name" value="HD/PDEase_dom"/>
</dbReference>
<comment type="similarity">
    <text evidence="3">Belongs to the cyclic nucleotide phosphodiesterase family. PDE1 subfamily.</text>
</comment>
<comment type="subunit">
    <text evidence="15">Homodimer. Interacts with YWHAZ.</text>
</comment>
<comment type="function">
    <text evidence="14">Calcium/calmodulin-dependent cyclic nucleotide phosphodiesterase with a dual specificity for the second messengers cGMP and cAMP, which are key regulators of many important physiological processes. Has a higher efficiency with cGMP compared to cAMP.</text>
</comment>
<evidence type="ECO:0000256" key="8">
    <source>
        <dbReference type="ARBA" id="ARBA00022842"/>
    </source>
</evidence>
<dbReference type="SUPFAM" id="SSF109604">
    <property type="entry name" value="HD-domain/PDEase-like"/>
    <property type="match status" value="1"/>
</dbReference>
<dbReference type="InterPro" id="IPR013706">
    <property type="entry name" value="PDE1_N"/>
</dbReference>
<dbReference type="GO" id="GO:0007165">
    <property type="term" value="P:signal transduction"/>
    <property type="evidence" value="ECO:0007669"/>
    <property type="project" value="InterPro"/>
</dbReference>
<dbReference type="Pfam" id="PF08499">
    <property type="entry name" value="PDEase_I_N"/>
    <property type="match status" value="1"/>
</dbReference>
<dbReference type="Pfam" id="PF00233">
    <property type="entry name" value="PDEase_I"/>
    <property type="match status" value="1"/>
</dbReference>
<keyword evidence="9" id="KW-0112">Calmodulin-binding</keyword>
<evidence type="ECO:0000256" key="12">
    <source>
        <dbReference type="ARBA" id="ARBA00033684"/>
    </source>
</evidence>
<feature type="binding site" evidence="17">
    <location>
        <begin position="219"/>
        <end position="223"/>
    </location>
    <ligand>
        <name>AMP</name>
        <dbReference type="ChEBI" id="CHEBI:456215"/>
    </ligand>
</feature>
<dbReference type="InterPro" id="IPR002073">
    <property type="entry name" value="PDEase_catalytic_dom"/>
</dbReference>
<dbReference type="GO" id="GO:0004117">
    <property type="term" value="F:calmodulin-activated dual specificity 3',5'-cyclic-GMP, 3',5'-cyclic-AMP phosphodiesterase activity"/>
    <property type="evidence" value="ECO:0007669"/>
    <property type="project" value="UniProtKB-ARBA"/>
</dbReference>
<keyword evidence="4" id="KW-0140">cGMP</keyword>
<comment type="catalytic activity">
    <reaction evidence="11">
        <text>3',5'-cyclic AMP + H2O = AMP + H(+)</text>
        <dbReference type="Rhea" id="RHEA:25277"/>
        <dbReference type="ChEBI" id="CHEBI:15377"/>
        <dbReference type="ChEBI" id="CHEBI:15378"/>
        <dbReference type="ChEBI" id="CHEBI:58165"/>
        <dbReference type="ChEBI" id="CHEBI:456215"/>
    </reaction>
    <physiologicalReaction direction="left-to-right" evidence="11">
        <dbReference type="Rhea" id="RHEA:25278"/>
    </physiologicalReaction>
</comment>
<dbReference type="InterPro" id="IPR023174">
    <property type="entry name" value="PDEase_CS"/>
</dbReference>
<protein>
    <recommendedName>
        <fullName evidence="19">Phosphodiesterase</fullName>
        <ecNumber evidence="19">3.1.4.-</ecNumber>
    </recommendedName>
</protein>
<evidence type="ECO:0000256" key="6">
    <source>
        <dbReference type="ARBA" id="ARBA00022801"/>
    </source>
</evidence>
<evidence type="ECO:0000256" key="11">
    <source>
        <dbReference type="ARBA" id="ARBA00033675"/>
    </source>
</evidence>
<evidence type="ECO:0000256" key="4">
    <source>
        <dbReference type="ARBA" id="ARBA00022535"/>
    </source>
</evidence>
<dbReference type="PANTHER" id="PTHR11347">
    <property type="entry name" value="CYCLIC NUCLEOTIDE PHOSPHODIESTERASE"/>
    <property type="match status" value="1"/>
</dbReference>
<dbReference type="EC" id="3.1.4.-" evidence="19"/>
<organism evidence="22 23">
    <name type="scientific">Chrysochloris asiatica</name>
    <name type="common">Cape golden mole</name>
    <dbReference type="NCBI Taxonomy" id="185453"/>
    <lineage>
        <taxon>Eukaryota</taxon>
        <taxon>Metazoa</taxon>
        <taxon>Chordata</taxon>
        <taxon>Craniata</taxon>
        <taxon>Vertebrata</taxon>
        <taxon>Euteleostomi</taxon>
        <taxon>Mammalia</taxon>
        <taxon>Eutheria</taxon>
        <taxon>Afrotheria</taxon>
        <taxon>Chrysochloridae</taxon>
        <taxon>Chrysochlorinae</taxon>
        <taxon>Chrysochloris</taxon>
    </lineage>
</organism>
<dbReference type="InterPro" id="IPR036971">
    <property type="entry name" value="PDEase_catalytic_dom_sf"/>
</dbReference>
<evidence type="ECO:0000256" key="10">
    <source>
        <dbReference type="ARBA" id="ARBA00023149"/>
    </source>
</evidence>
<evidence type="ECO:0000313" key="24">
    <source>
        <dbReference type="RefSeq" id="XP_006864086.1"/>
    </source>
</evidence>
<dbReference type="PROSITE" id="PS00126">
    <property type="entry name" value="PDEASE_I_1"/>
    <property type="match status" value="1"/>
</dbReference>
<dbReference type="AlphaFoldDB" id="A0A9B0TNM2"/>
<keyword evidence="10" id="KW-0114">cAMP</keyword>
<dbReference type="SMART" id="SM00471">
    <property type="entry name" value="HDc"/>
    <property type="match status" value="1"/>
</dbReference>
<comment type="cofactor">
    <cofactor evidence="19">
        <name>a divalent metal cation</name>
        <dbReference type="ChEBI" id="CHEBI:60240"/>
    </cofactor>
    <text evidence="19">Binds 2 divalent metal cations per subunit. Site 1 may preferentially bind zinc ions, while site 2 has a preference for magnesium and/or manganese ions.</text>
</comment>
<evidence type="ECO:0000256" key="7">
    <source>
        <dbReference type="ARBA" id="ARBA00022833"/>
    </source>
</evidence>
<sequence length="545" mass="62216">MGSTATETEELENTAFKYLIGEQTEKMWQRLKGILRCLVKQLEKGDVNVAHLKKNIEYAASVLEAVYIDETRRLLDTDDELSDIESDSVPLEVRDWLASTFTRKMGMTKRKPEEKPKFRSIVHAVQAGIFVERMYRKTSSVIDLSYPAAVIVTLKDVDQWSFDVFALNDASGEHSLKFMMYELFTRYDLINRFKIPLPSLISYAEALEVGYSKFKNPYHNLIHAADVTQTVHYIMLHTGIMHWLTELEILAMVFAAAIHDYEHTGTTNNFHIQTRSDVAILYNDRSVLENHHVSAAYRLMQEEEMNILANLSKDDWRDLRNLVIEMVLSTDMSGHFQQIKTIRNSLQQPEGLDRAKTMSLILHAADISHPAKCWQLHHRWTMALMEEFFRQGDKEAELGLPFSPLCDRKSTMVAQSQIGFIDFIVEPTFSLLTDSMEKIVIPLIEEASKAENSSFKTISASSTGGLKIADALKHSNVKNNISDGSYTPDYSLAAVDLKSFKNNLVDIIQQNKERWKELATQGESDLRKNSEDLVNAEEKLTDTQS</sequence>
<evidence type="ECO:0000256" key="15">
    <source>
        <dbReference type="ARBA" id="ARBA00061713"/>
    </source>
</evidence>
<feature type="binding site" evidence="18">
    <location>
        <position position="259"/>
    </location>
    <ligand>
        <name>Zn(2+)</name>
        <dbReference type="ChEBI" id="CHEBI:29105"/>
        <label>1</label>
    </ligand>
</feature>
<dbReference type="CTD" id="5136"/>
<keyword evidence="5 18" id="KW-0479">Metal-binding</keyword>
<feature type="binding site" evidence="17">
    <location>
        <position position="417"/>
    </location>
    <ligand>
        <name>AMP</name>
        <dbReference type="ChEBI" id="CHEBI:456215"/>
    </ligand>
</feature>
<feature type="binding site" evidence="18">
    <location>
        <position position="366"/>
    </location>
    <ligand>
        <name>Zn(2+)</name>
        <dbReference type="ChEBI" id="CHEBI:29105"/>
        <label>1</label>
    </ligand>
</feature>
<evidence type="ECO:0000256" key="1">
    <source>
        <dbReference type="ARBA" id="ARBA00001946"/>
    </source>
</evidence>
<feature type="binding site" evidence="18">
    <location>
        <position position="260"/>
    </location>
    <ligand>
        <name>Zn(2+)</name>
        <dbReference type="ChEBI" id="CHEBI:29105"/>
        <label>1</label>
    </ligand>
</feature>
<keyword evidence="7" id="KW-0862">Zinc</keyword>
<accession>A0A9B0TNM2</accession>
<feature type="binding site" evidence="17">
    <location>
        <position position="366"/>
    </location>
    <ligand>
        <name>AMP</name>
        <dbReference type="ChEBI" id="CHEBI:456215"/>
    </ligand>
</feature>
<evidence type="ECO:0000256" key="2">
    <source>
        <dbReference type="ARBA" id="ARBA00001947"/>
    </source>
</evidence>
<evidence type="ECO:0000256" key="19">
    <source>
        <dbReference type="RuleBase" id="RU363067"/>
    </source>
</evidence>
<dbReference type="CDD" id="cd00077">
    <property type="entry name" value="HDc"/>
    <property type="match status" value="1"/>
</dbReference>
<dbReference type="PROSITE" id="PS51845">
    <property type="entry name" value="PDEASE_I_2"/>
    <property type="match status" value="1"/>
</dbReference>
<dbReference type="GO" id="GO:0005516">
    <property type="term" value="F:calmodulin binding"/>
    <property type="evidence" value="ECO:0007669"/>
    <property type="project" value="UniProtKB-KW"/>
</dbReference>
<evidence type="ECO:0000256" key="17">
    <source>
        <dbReference type="PIRSR" id="PIRSR623088-2"/>
    </source>
</evidence>